<dbReference type="AlphaFoldDB" id="A0A0W0VQE8"/>
<evidence type="ECO:0000256" key="2">
    <source>
        <dbReference type="SAM" id="Phobius"/>
    </source>
</evidence>
<name>A0A0W0VQE8_9GAMM</name>
<dbReference type="Proteomes" id="UP000054869">
    <property type="component" value="Unassembled WGS sequence"/>
</dbReference>
<accession>A0A0W0VQE8</accession>
<dbReference type="Gene3D" id="1.10.287.470">
    <property type="entry name" value="Helix hairpin bin"/>
    <property type="match status" value="1"/>
</dbReference>
<evidence type="ECO:0000259" key="3">
    <source>
        <dbReference type="Pfam" id="PF25989"/>
    </source>
</evidence>
<dbReference type="Gene3D" id="2.40.30.170">
    <property type="match status" value="1"/>
</dbReference>
<dbReference type="Gene3D" id="2.40.50.100">
    <property type="match status" value="1"/>
</dbReference>
<sequence length="358" mass="39974">MNSKFRFHRILSKKIYIKIVLFVFTCSLLTFAYKFFFGSNKVQQDEAPKMVEVEEIKRGNIQQTAELIGTIHPKHATVLLAKASGMLDSLVPTGQKIHKGMLLAKLDNIDVENNHQLSETAEKIARTQYERLSSLLKTGFVSPKEAEEKKQAWIEASKNLSQTKIELDTMRFYAPFDGIVGAYKKREGTQVNPGDPVVTIYDPSALTVDFDIPCTNITTIREGQTVRVLGKEYPITHVQKMLDEDSHMCPADVEISCDDCVIGASVDVELVIKEKKKVLVIPFQALFLRNGEHYVYIVEDHKVVLTPVQTGLQNKSSVEITSGLKLGQLLVVKGQERLYPGISVGIYKPSSTSAAKSL</sequence>
<feature type="domain" description="YknX-like C-terminal permuted SH3-like" evidence="3">
    <location>
        <begin position="278"/>
        <end position="344"/>
    </location>
</feature>
<dbReference type="NCBIfam" id="TIGR01730">
    <property type="entry name" value="RND_mfp"/>
    <property type="match status" value="1"/>
</dbReference>
<dbReference type="EMBL" id="LNYI01000027">
    <property type="protein sequence ID" value="KTD22275.1"/>
    <property type="molecule type" value="Genomic_DNA"/>
</dbReference>
<evidence type="ECO:0000313" key="5">
    <source>
        <dbReference type="Proteomes" id="UP000054869"/>
    </source>
</evidence>
<dbReference type="Pfam" id="PF25989">
    <property type="entry name" value="YknX_C"/>
    <property type="match status" value="1"/>
</dbReference>
<dbReference type="Gene3D" id="2.40.420.20">
    <property type="match status" value="1"/>
</dbReference>
<organism evidence="4 5">
    <name type="scientific">Legionella lansingensis</name>
    <dbReference type="NCBI Taxonomy" id="45067"/>
    <lineage>
        <taxon>Bacteria</taxon>
        <taxon>Pseudomonadati</taxon>
        <taxon>Pseudomonadota</taxon>
        <taxon>Gammaproteobacteria</taxon>
        <taxon>Legionellales</taxon>
        <taxon>Legionellaceae</taxon>
        <taxon>Legionella</taxon>
    </lineage>
</organism>
<dbReference type="eggNOG" id="COG0845">
    <property type="taxonomic scope" value="Bacteria"/>
</dbReference>
<keyword evidence="2" id="KW-0812">Transmembrane</keyword>
<dbReference type="GO" id="GO:1990281">
    <property type="term" value="C:efflux pump complex"/>
    <property type="evidence" value="ECO:0007669"/>
    <property type="project" value="TreeGrafter"/>
</dbReference>
<evidence type="ECO:0000256" key="1">
    <source>
        <dbReference type="ARBA" id="ARBA00009477"/>
    </source>
</evidence>
<dbReference type="STRING" id="45067.Llan_1216"/>
<comment type="similarity">
    <text evidence="1">Belongs to the membrane fusion protein (MFP) (TC 8.A.1) family.</text>
</comment>
<proteinExistence type="inferred from homology"/>
<keyword evidence="2" id="KW-1133">Transmembrane helix</keyword>
<dbReference type="PATRIC" id="fig|45067.4.peg.1274"/>
<comment type="caution">
    <text evidence="4">The sequence shown here is derived from an EMBL/GenBank/DDBJ whole genome shotgun (WGS) entry which is preliminary data.</text>
</comment>
<dbReference type="InterPro" id="IPR006143">
    <property type="entry name" value="RND_pump_MFP"/>
</dbReference>
<dbReference type="GO" id="GO:0015562">
    <property type="term" value="F:efflux transmembrane transporter activity"/>
    <property type="evidence" value="ECO:0007669"/>
    <property type="project" value="TreeGrafter"/>
</dbReference>
<gene>
    <name evidence="4" type="ORF">Llan_1216</name>
</gene>
<evidence type="ECO:0000313" key="4">
    <source>
        <dbReference type="EMBL" id="KTD22275.1"/>
    </source>
</evidence>
<dbReference type="RefSeq" id="WP_051546188.1">
    <property type="nucleotide sequence ID" value="NZ_LNYI01000027.1"/>
</dbReference>
<feature type="transmembrane region" description="Helical" evidence="2">
    <location>
        <begin position="15"/>
        <end position="36"/>
    </location>
</feature>
<dbReference type="PANTHER" id="PTHR30469">
    <property type="entry name" value="MULTIDRUG RESISTANCE PROTEIN MDTA"/>
    <property type="match status" value="1"/>
</dbReference>
<protein>
    <submittedName>
        <fullName evidence="4">Efflux protein</fullName>
    </submittedName>
</protein>
<dbReference type="SUPFAM" id="SSF111369">
    <property type="entry name" value="HlyD-like secretion proteins"/>
    <property type="match status" value="1"/>
</dbReference>
<keyword evidence="2" id="KW-0472">Membrane</keyword>
<dbReference type="InterPro" id="IPR058637">
    <property type="entry name" value="YknX-like_C"/>
</dbReference>
<keyword evidence="5" id="KW-1185">Reference proteome</keyword>
<reference evidence="4 5" key="1">
    <citation type="submission" date="2015-11" db="EMBL/GenBank/DDBJ databases">
        <title>Genomic analysis of 38 Legionella species identifies large and diverse effector repertoires.</title>
        <authorList>
            <person name="Burstein D."/>
            <person name="Amaro F."/>
            <person name="Zusman T."/>
            <person name="Lifshitz Z."/>
            <person name="Cohen O."/>
            <person name="Gilbert J.A."/>
            <person name="Pupko T."/>
            <person name="Shuman H.A."/>
            <person name="Segal G."/>
        </authorList>
    </citation>
    <scope>NUCLEOTIDE SEQUENCE [LARGE SCALE GENOMIC DNA]</scope>
    <source>
        <strain evidence="4 5">ATCC 49751</strain>
    </source>
</reference>